<dbReference type="Gene3D" id="3.50.50.60">
    <property type="entry name" value="FAD/NAD(P)-binding domain"/>
    <property type="match status" value="1"/>
</dbReference>
<dbReference type="EMBL" id="AP025591">
    <property type="protein sequence ID" value="BDG01795.1"/>
    <property type="molecule type" value="Genomic_DNA"/>
</dbReference>
<gene>
    <name evidence="4" type="ORF">AMOR_07910</name>
</gene>
<reference evidence="5" key="1">
    <citation type="journal article" date="2022" name="Int. J. Syst. Evol. Microbiol.">
        <title>Anaeromyxobacter oryzae sp. nov., Anaeromyxobacter diazotrophicus sp. nov. and Anaeromyxobacter paludicola sp. nov., isolated from paddy soils.</title>
        <authorList>
            <person name="Itoh H."/>
            <person name="Xu Z."/>
            <person name="Mise K."/>
            <person name="Masuda Y."/>
            <person name="Ushijima N."/>
            <person name="Hayakawa C."/>
            <person name="Shiratori Y."/>
            <person name="Senoo K."/>
        </authorList>
    </citation>
    <scope>NUCLEOTIDE SEQUENCE [LARGE SCALE GENOMIC DNA]</scope>
    <source>
        <strain evidence="5">Red232</strain>
    </source>
</reference>
<dbReference type="Pfam" id="PF00890">
    <property type="entry name" value="FAD_binding_2"/>
    <property type="match status" value="1"/>
</dbReference>
<keyword evidence="1" id="KW-0285">Flavoprotein</keyword>
<evidence type="ECO:0000259" key="3">
    <source>
        <dbReference type="Pfam" id="PF00890"/>
    </source>
</evidence>
<name>A0ABM7WQQ4_9BACT</name>
<sequence length="431" mass="42796">MRLDADVLVIGGGMAGAVAALAARDGGARVVLARRAPGATALSSGAIAVAPDPGASPDEPLAWRRGPLEAARRLAARRHDHPYAVVGSAGLWRLGEALGFVARSLDGLLAPALERPRFLATPFGTAAGVALCQRSMEAGDLLAVPGPLTVCGFAGHLAFDAELVAAGLGRYTARGGPDVIAAQVGLPFDDPAARPHELARALERPGAAERLGEALRATPGIGGAGTVLLPPVLGLDPAARVPERIAAAAGVPIAETLSDVPSVPGLRLHAALEARLRAAGVAVLGGAVSGAPLPGAAVDVGGTAVVAGTWILASGRFVGGGVARRGVLLDPAFGLAVQAAEGREAGVHLALRPAASLTVRDRRSPQPLLSAGLRVDAALRPLDARGRPVHPRLLAAGAIIGGHEQATDGTGLGVAILTGFLAGRAAAGGLA</sequence>
<dbReference type="InterPro" id="IPR036188">
    <property type="entry name" value="FAD/NAD-bd_sf"/>
</dbReference>
<dbReference type="SUPFAM" id="SSF51905">
    <property type="entry name" value="FAD/NAD(P)-binding domain"/>
    <property type="match status" value="2"/>
</dbReference>
<evidence type="ECO:0000313" key="4">
    <source>
        <dbReference type="EMBL" id="BDG01795.1"/>
    </source>
</evidence>
<protein>
    <submittedName>
        <fullName evidence="4">Glycerol-3-phosphate dehydrogenase subunit B</fullName>
    </submittedName>
</protein>
<dbReference type="InterPro" id="IPR003953">
    <property type="entry name" value="FAD-dep_OxRdtase_2_FAD-bd"/>
</dbReference>
<proteinExistence type="predicted"/>
<evidence type="ECO:0000256" key="2">
    <source>
        <dbReference type="ARBA" id="ARBA00023002"/>
    </source>
</evidence>
<dbReference type="Proteomes" id="UP001162891">
    <property type="component" value="Chromosome"/>
</dbReference>
<organism evidence="4 5">
    <name type="scientific">Anaeromyxobacter oryzae</name>
    <dbReference type="NCBI Taxonomy" id="2918170"/>
    <lineage>
        <taxon>Bacteria</taxon>
        <taxon>Pseudomonadati</taxon>
        <taxon>Myxococcota</taxon>
        <taxon>Myxococcia</taxon>
        <taxon>Myxococcales</taxon>
        <taxon>Cystobacterineae</taxon>
        <taxon>Anaeromyxobacteraceae</taxon>
        <taxon>Anaeromyxobacter</taxon>
    </lineage>
</organism>
<evidence type="ECO:0000313" key="5">
    <source>
        <dbReference type="Proteomes" id="UP001162891"/>
    </source>
</evidence>
<accession>A0ABM7WQQ4</accession>
<feature type="domain" description="FAD-dependent oxidoreductase 2 FAD-binding" evidence="3">
    <location>
        <begin position="6"/>
        <end position="411"/>
    </location>
</feature>
<keyword evidence="5" id="KW-1185">Reference proteome</keyword>
<keyword evidence="2" id="KW-0560">Oxidoreductase</keyword>
<dbReference type="RefSeq" id="WP_248358628.1">
    <property type="nucleotide sequence ID" value="NZ_AP025591.1"/>
</dbReference>
<evidence type="ECO:0000256" key="1">
    <source>
        <dbReference type="ARBA" id="ARBA00022630"/>
    </source>
</evidence>